<dbReference type="EMBL" id="MT141948">
    <property type="protein sequence ID" value="QJA72406.1"/>
    <property type="molecule type" value="Genomic_DNA"/>
</dbReference>
<gene>
    <name evidence="1" type="ORF">MM415A02770_0017</name>
</gene>
<accession>A0A6M3JR45</accession>
<dbReference type="SUPFAM" id="SSF57938">
    <property type="entry name" value="DnaJ/Hsp40 cysteine-rich domain"/>
    <property type="match status" value="1"/>
</dbReference>
<sequence length="63" mass="7176">MTYQKCPICNGNGIVSGGFYSHPSDYPYWTTDHTTELCRTCQGKGIIVDEIKTWQDSTIRKDD</sequence>
<evidence type="ECO:0000313" key="1">
    <source>
        <dbReference type="EMBL" id="QJA72406.1"/>
    </source>
</evidence>
<dbReference type="InterPro" id="IPR036410">
    <property type="entry name" value="HSP_DnaJ_Cys-rich_dom_sf"/>
</dbReference>
<proteinExistence type="predicted"/>
<protein>
    <submittedName>
        <fullName evidence="1">Putative chaperone</fullName>
    </submittedName>
</protein>
<name>A0A6M3JR45_9ZZZZ</name>
<dbReference type="AlphaFoldDB" id="A0A6M3JR45"/>
<reference evidence="1" key="1">
    <citation type="submission" date="2020-03" db="EMBL/GenBank/DDBJ databases">
        <title>The deep terrestrial virosphere.</title>
        <authorList>
            <person name="Holmfeldt K."/>
            <person name="Nilsson E."/>
            <person name="Simone D."/>
            <person name="Lopez-Fernandez M."/>
            <person name="Wu X."/>
            <person name="de Brujin I."/>
            <person name="Lundin D."/>
            <person name="Andersson A."/>
            <person name="Bertilsson S."/>
            <person name="Dopson M."/>
        </authorList>
    </citation>
    <scope>NUCLEOTIDE SEQUENCE</scope>
    <source>
        <strain evidence="1">MM415A02770</strain>
    </source>
</reference>
<organism evidence="1">
    <name type="scientific">viral metagenome</name>
    <dbReference type="NCBI Taxonomy" id="1070528"/>
    <lineage>
        <taxon>unclassified sequences</taxon>
        <taxon>metagenomes</taxon>
        <taxon>organismal metagenomes</taxon>
    </lineage>
</organism>